<dbReference type="PANTHER" id="PTHR30033">
    <property type="entry name" value="FLAGELLAR HOOK-ASSOCIATED PROTEIN 1"/>
    <property type="match status" value="1"/>
</dbReference>
<dbReference type="RefSeq" id="WP_006317277.1">
    <property type="nucleotide sequence ID" value="NZ_ARZA01000276.1"/>
</dbReference>
<feature type="domain" description="Flagellar hook-associated protein FlgK helical" evidence="11">
    <location>
        <begin position="97"/>
        <end position="332"/>
    </location>
</feature>
<keyword evidence="6 7" id="KW-0975">Bacterial flagellum</keyword>
<feature type="domain" description="Flagellar basal-body/hook protein C-terminal" evidence="10">
    <location>
        <begin position="445"/>
        <end position="483"/>
    </location>
</feature>
<dbReference type="PATRIC" id="fig|1304284.3.peg.2528"/>
<gene>
    <name evidence="7" type="primary">flgK</name>
    <name evidence="12" type="ORF">L21TH_2573</name>
</gene>
<keyword evidence="13" id="KW-1185">Reference proteome</keyword>
<dbReference type="STRING" id="1304284.L21TH_2573"/>
<comment type="caution">
    <text evidence="12">The sequence shown here is derived from an EMBL/GenBank/DDBJ whole genome shotgun (WGS) entry which is preliminary data.</text>
</comment>
<keyword evidence="5 7" id="KW-0964">Secreted</keyword>
<evidence type="ECO:0000256" key="7">
    <source>
        <dbReference type="RuleBase" id="RU362065"/>
    </source>
</evidence>
<comment type="subcellular location">
    <subcellularLocation>
        <location evidence="1 7">Bacterial flagellum</location>
    </subcellularLocation>
    <subcellularLocation>
        <location evidence="2 7">Secreted</location>
    </subcellularLocation>
</comment>
<evidence type="ECO:0000256" key="6">
    <source>
        <dbReference type="ARBA" id="ARBA00023143"/>
    </source>
</evidence>
<evidence type="ECO:0000259" key="9">
    <source>
        <dbReference type="Pfam" id="PF00460"/>
    </source>
</evidence>
<dbReference type="OrthoDB" id="9802553at2"/>
<dbReference type="EMBL" id="ARZA01000276">
    <property type="protein sequence ID" value="EOC99392.1"/>
    <property type="molecule type" value="Genomic_DNA"/>
</dbReference>
<dbReference type="InterPro" id="IPR001444">
    <property type="entry name" value="Flag_bb_rod_N"/>
</dbReference>
<dbReference type="InterPro" id="IPR002371">
    <property type="entry name" value="FlgK"/>
</dbReference>
<dbReference type="Pfam" id="PF22638">
    <property type="entry name" value="FlgK_D1"/>
    <property type="match status" value="1"/>
</dbReference>
<dbReference type="Proteomes" id="UP000013378">
    <property type="component" value="Unassembled WGS sequence"/>
</dbReference>
<evidence type="ECO:0000259" key="10">
    <source>
        <dbReference type="Pfam" id="PF06429"/>
    </source>
</evidence>
<keyword evidence="12" id="KW-0969">Cilium</keyword>
<protein>
    <recommendedName>
        <fullName evidence="4 7">Flagellar hook-associated protein 1</fullName>
        <shortName evidence="7">HAP1</shortName>
    </recommendedName>
</protein>
<dbReference type="GO" id="GO:0009424">
    <property type="term" value="C:bacterial-type flagellum hook"/>
    <property type="evidence" value="ECO:0007669"/>
    <property type="project" value="UniProtKB-UniRule"/>
</dbReference>
<proteinExistence type="inferred from homology"/>
<evidence type="ECO:0000256" key="4">
    <source>
        <dbReference type="ARBA" id="ARBA00016244"/>
    </source>
</evidence>
<evidence type="ECO:0000256" key="1">
    <source>
        <dbReference type="ARBA" id="ARBA00004365"/>
    </source>
</evidence>
<dbReference type="SUPFAM" id="SSF64518">
    <property type="entry name" value="Phase 1 flagellin"/>
    <property type="match status" value="1"/>
</dbReference>
<keyword evidence="12" id="KW-0282">Flagellum</keyword>
<dbReference type="PRINTS" id="PR01005">
    <property type="entry name" value="FLGHOOKAP1"/>
</dbReference>
<name>R1AQI9_9FIRM</name>
<evidence type="ECO:0000256" key="3">
    <source>
        <dbReference type="ARBA" id="ARBA00009677"/>
    </source>
</evidence>
<dbReference type="Pfam" id="PF00460">
    <property type="entry name" value="Flg_bb_rod"/>
    <property type="match status" value="1"/>
</dbReference>
<organism evidence="12 13">
    <name type="scientific">Caldisalinibacter kiritimatiensis</name>
    <dbReference type="NCBI Taxonomy" id="1304284"/>
    <lineage>
        <taxon>Bacteria</taxon>
        <taxon>Bacillati</taxon>
        <taxon>Bacillota</taxon>
        <taxon>Tissierellia</taxon>
        <taxon>Tissierellales</taxon>
        <taxon>Thermohalobacteraceae</taxon>
        <taxon>Caldisalinibacter</taxon>
    </lineage>
</organism>
<keyword evidence="12" id="KW-0966">Cell projection</keyword>
<evidence type="ECO:0000256" key="5">
    <source>
        <dbReference type="ARBA" id="ARBA00022525"/>
    </source>
</evidence>
<keyword evidence="8" id="KW-0175">Coiled coil</keyword>
<evidence type="ECO:0000256" key="8">
    <source>
        <dbReference type="SAM" id="Coils"/>
    </source>
</evidence>
<comment type="similarity">
    <text evidence="3 7">Belongs to the flagella basal body rod proteins family.</text>
</comment>
<dbReference type="NCBIfam" id="TIGR02492">
    <property type="entry name" value="flgK_ends"/>
    <property type="match status" value="1"/>
</dbReference>
<dbReference type="PANTHER" id="PTHR30033:SF1">
    <property type="entry name" value="FLAGELLAR HOOK-ASSOCIATED PROTEIN 1"/>
    <property type="match status" value="1"/>
</dbReference>
<evidence type="ECO:0000259" key="11">
    <source>
        <dbReference type="Pfam" id="PF22638"/>
    </source>
</evidence>
<evidence type="ECO:0000313" key="13">
    <source>
        <dbReference type="Proteomes" id="UP000013378"/>
    </source>
</evidence>
<dbReference type="AlphaFoldDB" id="R1AQI9"/>
<accession>R1AQI9</accession>
<reference evidence="12 13" key="1">
    <citation type="journal article" date="2015" name="Geomicrobiol. J.">
        <title>Caldisalinibacter kiritimatiensis gen. nov., sp. nov., a moderately thermohalophilic thiosulfate-reducing bacterium from a hypersaline microbial mat.</title>
        <authorList>
            <person name="Ben Hania W."/>
            <person name="Joseph M."/>
            <person name="Fiebig A."/>
            <person name="Bunk B."/>
            <person name="Klenk H.-P."/>
            <person name="Fardeau M.-L."/>
            <person name="Spring S."/>
        </authorList>
    </citation>
    <scope>NUCLEOTIDE SEQUENCE [LARGE SCALE GENOMIC DNA]</scope>
    <source>
        <strain evidence="12 13">L21-TH-D2</strain>
    </source>
</reference>
<dbReference type="InterPro" id="IPR010930">
    <property type="entry name" value="Flg_bb/hook_C_dom"/>
</dbReference>
<dbReference type="GO" id="GO:0005576">
    <property type="term" value="C:extracellular region"/>
    <property type="evidence" value="ECO:0007669"/>
    <property type="project" value="UniProtKB-SubCell"/>
</dbReference>
<sequence>MSGWIGFNTAVSGLLASQRSLHTTNHNISNANTEGYSRQQVVQKSASPMSLPGIGMLGMGTSIDEIKRVRDSYVDFKYWLENAPLGEWEVKRENLVELEKVFNEPSDSSFRQYLDDFFTALDTLSKNPSDYSHRSLVRETAEALTSHLNETAGRLYKMQEEINFAISTKVDQINDLAESIRNLNKQIYGLELDGTKANDLRDKRALLVDKLSKIVNVQVNEDDQGRYTVSIGGTTLVHHLEVRKIEYAGKSKGQDPNPVEVKWDNGQSVSIKSGEIKGLIDLINGEGESGSYRGVPFYINRLDQFAAKFAERMNNVHYNNKGLNKAENIYMFTIDGKDSASFVPGTDEVKAHNISVSKDILDNLDNIATAENHNEPESNEGVLELIDLREDKMFFDDPTNPPQGTPDDFIKSVLSTLAVDSQHADRMNNNQSVIMENIELKRESESGVSIDEEMSNMVKFQHSYNAAARMITTMDKIYDVTINRLGLVGR</sequence>
<feature type="domain" description="Flagellar basal body rod protein N-terminal" evidence="9">
    <location>
        <begin position="7"/>
        <end position="36"/>
    </location>
</feature>
<dbReference type="GO" id="GO:0044780">
    <property type="term" value="P:bacterial-type flagellum assembly"/>
    <property type="evidence" value="ECO:0007669"/>
    <property type="project" value="InterPro"/>
</dbReference>
<evidence type="ECO:0000313" key="12">
    <source>
        <dbReference type="EMBL" id="EOC99392.1"/>
    </source>
</evidence>
<dbReference type="eggNOG" id="COG1256">
    <property type="taxonomic scope" value="Bacteria"/>
</dbReference>
<feature type="coiled-coil region" evidence="8">
    <location>
        <begin position="166"/>
        <end position="193"/>
    </location>
</feature>
<dbReference type="GO" id="GO:0005198">
    <property type="term" value="F:structural molecule activity"/>
    <property type="evidence" value="ECO:0007669"/>
    <property type="project" value="UniProtKB-UniRule"/>
</dbReference>
<evidence type="ECO:0000256" key="2">
    <source>
        <dbReference type="ARBA" id="ARBA00004613"/>
    </source>
</evidence>
<dbReference type="Pfam" id="PF06429">
    <property type="entry name" value="Flg_bbr_C"/>
    <property type="match status" value="1"/>
</dbReference>
<dbReference type="InterPro" id="IPR053927">
    <property type="entry name" value="FlgK_helical"/>
</dbReference>